<dbReference type="Gene3D" id="3.40.430.10">
    <property type="entry name" value="Dihydrofolate Reductase, subunit A"/>
    <property type="match status" value="1"/>
</dbReference>
<evidence type="ECO:0000256" key="7">
    <source>
        <dbReference type="ARBA" id="ARBA00048873"/>
    </source>
</evidence>
<dbReference type="SUPFAM" id="SSF53597">
    <property type="entry name" value="Dihydrofolate reductase-like"/>
    <property type="match status" value="1"/>
</dbReference>
<dbReference type="EC" id="1.5.1.3" evidence="3"/>
<organism evidence="10 11">
    <name type="scientific">Littorina saxatilis</name>
    <dbReference type="NCBI Taxonomy" id="31220"/>
    <lineage>
        <taxon>Eukaryota</taxon>
        <taxon>Metazoa</taxon>
        <taxon>Spiralia</taxon>
        <taxon>Lophotrochozoa</taxon>
        <taxon>Mollusca</taxon>
        <taxon>Gastropoda</taxon>
        <taxon>Caenogastropoda</taxon>
        <taxon>Littorinimorpha</taxon>
        <taxon>Littorinoidea</taxon>
        <taxon>Littorinidae</taxon>
        <taxon>Littorina</taxon>
    </lineage>
</organism>
<evidence type="ECO:0000256" key="2">
    <source>
        <dbReference type="ARBA" id="ARBA00009539"/>
    </source>
</evidence>
<dbReference type="GO" id="GO:0046452">
    <property type="term" value="P:dihydrofolate metabolic process"/>
    <property type="evidence" value="ECO:0007669"/>
    <property type="project" value="TreeGrafter"/>
</dbReference>
<proteinExistence type="inferred from homology"/>
<evidence type="ECO:0000256" key="3">
    <source>
        <dbReference type="ARBA" id="ARBA00012856"/>
    </source>
</evidence>
<dbReference type="InterPro" id="IPR024072">
    <property type="entry name" value="DHFR-like_dom_sf"/>
</dbReference>
<dbReference type="PROSITE" id="PS00075">
    <property type="entry name" value="DHFR_1"/>
    <property type="match status" value="1"/>
</dbReference>
<dbReference type="Proteomes" id="UP001374579">
    <property type="component" value="Unassembled WGS sequence"/>
</dbReference>
<evidence type="ECO:0000313" key="11">
    <source>
        <dbReference type="Proteomes" id="UP001374579"/>
    </source>
</evidence>
<feature type="domain" description="DHFR" evidence="9">
    <location>
        <begin position="5"/>
        <end position="185"/>
    </location>
</feature>
<comment type="similarity">
    <text evidence="2 8">Belongs to the dihydrofolate reductase family.</text>
</comment>
<evidence type="ECO:0000256" key="6">
    <source>
        <dbReference type="ARBA" id="ARBA00023002"/>
    </source>
</evidence>
<accession>A0AAN9BE36</accession>
<dbReference type="CDD" id="cd00209">
    <property type="entry name" value="DHFR"/>
    <property type="match status" value="1"/>
</dbReference>
<dbReference type="PANTHER" id="PTHR48069">
    <property type="entry name" value="DIHYDROFOLATE REDUCTASE"/>
    <property type="match status" value="1"/>
</dbReference>
<dbReference type="GO" id="GO:0004146">
    <property type="term" value="F:dihydrofolate reductase activity"/>
    <property type="evidence" value="ECO:0007669"/>
    <property type="project" value="UniProtKB-EC"/>
</dbReference>
<comment type="catalytic activity">
    <reaction evidence="7">
        <text>(6S)-5,6,7,8-tetrahydrofolate + NADP(+) = 7,8-dihydrofolate + NADPH + H(+)</text>
        <dbReference type="Rhea" id="RHEA:15009"/>
        <dbReference type="ChEBI" id="CHEBI:15378"/>
        <dbReference type="ChEBI" id="CHEBI:57451"/>
        <dbReference type="ChEBI" id="CHEBI:57453"/>
        <dbReference type="ChEBI" id="CHEBI:57783"/>
        <dbReference type="ChEBI" id="CHEBI:58349"/>
        <dbReference type="EC" id="1.5.1.3"/>
    </reaction>
</comment>
<name>A0AAN9BE36_9CAEN</name>
<dbReference type="InterPro" id="IPR012259">
    <property type="entry name" value="DHFR"/>
</dbReference>
<dbReference type="PRINTS" id="PR00070">
    <property type="entry name" value="DHFR"/>
</dbReference>
<evidence type="ECO:0000313" key="10">
    <source>
        <dbReference type="EMBL" id="KAK7104160.1"/>
    </source>
</evidence>
<dbReference type="PANTHER" id="PTHR48069:SF3">
    <property type="entry name" value="DIHYDROFOLATE REDUCTASE"/>
    <property type="match status" value="1"/>
</dbReference>
<evidence type="ECO:0000256" key="1">
    <source>
        <dbReference type="ARBA" id="ARBA00004903"/>
    </source>
</evidence>
<comment type="pathway">
    <text evidence="1">Cofactor biosynthesis; tetrahydrofolate biosynthesis; 5,6,7,8-tetrahydrofolate from 7,8-dihydrofolate: step 1/1.</text>
</comment>
<keyword evidence="5" id="KW-0521">NADP</keyword>
<dbReference type="GO" id="GO:0050661">
    <property type="term" value="F:NADP binding"/>
    <property type="evidence" value="ECO:0007669"/>
    <property type="project" value="InterPro"/>
</dbReference>
<dbReference type="GO" id="GO:0046655">
    <property type="term" value="P:folic acid metabolic process"/>
    <property type="evidence" value="ECO:0007669"/>
    <property type="project" value="TreeGrafter"/>
</dbReference>
<keyword evidence="4" id="KW-0554">One-carbon metabolism</keyword>
<keyword evidence="11" id="KW-1185">Reference proteome</keyword>
<protein>
    <recommendedName>
        <fullName evidence="3">dihydrofolate reductase</fullName>
        <ecNumber evidence="3">1.5.1.3</ecNumber>
    </recommendedName>
</protein>
<dbReference type="GO" id="GO:0046654">
    <property type="term" value="P:tetrahydrofolate biosynthetic process"/>
    <property type="evidence" value="ECO:0007669"/>
    <property type="project" value="InterPro"/>
</dbReference>
<reference evidence="10 11" key="1">
    <citation type="submission" date="2024-02" db="EMBL/GenBank/DDBJ databases">
        <title>Chromosome-scale genome assembly of the rough periwinkle Littorina saxatilis.</title>
        <authorList>
            <person name="De Jode A."/>
            <person name="Faria R."/>
            <person name="Formenti G."/>
            <person name="Sims Y."/>
            <person name="Smith T.P."/>
            <person name="Tracey A."/>
            <person name="Wood J.M.D."/>
            <person name="Zagrodzka Z.B."/>
            <person name="Johannesson K."/>
            <person name="Butlin R.K."/>
            <person name="Leder E.H."/>
        </authorList>
    </citation>
    <scope>NUCLEOTIDE SEQUENCE [LARGE SCALE GENOMIC DNA]</scope>
    <source>
        <strain evidence="10">Snail1</strain>
        <tissue evidence="10">Muscle</tissue>
    </source>
</reference>
<dbReference type="FunFam" id="3.40.430.10:FF:000002">
    <property type="entry name" value="Dihydrofolate reductase"/>
    <property type="match status" value="1"/>
</dbReference>
<dbReference type="GO" id="GO:0005739">
    <property type="term" value="C:mitochondrion"/>
    <property type="evidence" value="ECO:0007669"/>
    <property type="project" value="TreeGrafter"/>
</dbReference>
<dbReference type="PROSITE" id="PS51330">
    <property type="entry name" value="DHFR_2"/>
    <property type="match status" value="1"/>
</dbReference>
<comment type="caution">
    <text evidence="10">The sequence shown here is derived from an EMBL/GenBank/DDBJ whole genome shotgun (WGS) entry which is preliminary data.</text>
</comment>
<gene>
    <name evidence="10" type="ORF">V1264_018922</name>
</gene>
<dbReference type="InterPro" id="IPR017925">
    <property type="entry name" value="DHFR_CS"/>
</dbReference>
<dbReference type="GO" id="GO:0006730">
    <property type="term" value="P:one-carbon metabolic process"/>
    <property type="evidence" value="ECO:0007669"/>
    <property type="project" value="UniProtKB-KW"/>
</dbReference>
<evidence type="ECO:0000256" key="4">
    <source>
        <dbReference type="ARBA" id="ARBA00022563"/>
    </source>
</evidence>
<evidence type="ECO:0000256" key="8">
    <source>
        <dbReference type="RuleBase" id="RU004474"/>
    </source>
</evidence>
<evidence type="ECO:0000259" key="9">
    <source>
        <dbReference type="PROSITE" id="PS51330"/>
    </source>
</evidence>
<keyword evidence="6" id="KW-0560">Oxidoreductase</keyword>
<evidence type="ECO:0000256" key="5">
    <source>
        <dbReference type="ARBA" id="ARBA00022857"/>
    </source>
</evidence>
<dbReference type="EMBL" id="JBAMIC010000008">
    <property type="protein sequence ID" value="KAK7104160.1"/>
    <property type="molecule type" value="Genomic_DNA"/>
</dbReference>
<dbReference type="Pfam" id="PF00186">
    <property type="entry name" value="DHFR_1"/>
    <property type="match status" value="1"/>
</dbReference>
<dbReference type="InterPro" id="IPR001796">
    <property type="entry name" value="DHFR_dom"/>
</dbReference>
<dbReference type="AlphaFoldDB" id="A0AAN9BE36"/>
<sequence>MATSTVNLVVAACNNLGIGFEGRIPWRIKQDLAFFKKITSTTQDPEKQNAVVMGRKTWFSIPAKFRPLPKRINVVLSRELPEAPKGALLARNFADPMEMLTTGSLSWKVESVFVIGGSSVYEEAMMSDRFPCRLYLTRVFGDFKCDTFIPSPDDHGFQKVPNPDDIPSETLTENDLDFRFEVYEKN</sequence>